<sequence length="81" mass="9116">MCPLCLSSWLAVIKDQVMQFVEPSWQFVKDSIRVVKRCTKPDRKECQKIAMATALGFAILGFIGFFVKLILIPLNNIIVGS</sequence>
<keyword evidence="5 13" id="KW-0812">Transmembrane</keyword>
<dbReference type="SUPFAM" id="SSF103456">
    <property type="entry name" value="Preprotein translocase SecE subunit"/>
    <property type="match status" value="1"/>
</dbReference>
<evidence type="ECO:0000256" key="5">
    <source>
        <dbReference type="ARBA" id="ARBA00022692"/>
    </source>
</evidence>
<feature type="transmembrane region" description="Helical" evidence="13">
    <location>
        <begin position="49"/>
        <end position="72"/>
    </location>
</feature>
<proteinExistence type="inferred from homology"/>
<accession>A0A2U3YI73</accession>
<reference evidence="15" key="1">
    <citation type="submission" date="2025-08" db="UniProtKB">
        <authorList>
            <consortium name="RefSeq"/>
        </authorList>
    </citation>
    <scope>IDENTIFICATION</scope>
    <source>
        <tissue evidence="15">Liver</tissue>
    </source>
</reference>
<dbReference type="GO" id="GO:0005789">
    <property type="term" value="C:endoplasmic reticulum membrane"/>
    <property type="evidence" value="ECO:0007669"/>
    <property type="project" value="UniProtKB-SubCell"/>
</dbReference>
<evidence type="ECO:0000256" key="9">
    <source>
        <dbReference type="ARBA" id="ARBA00023010"/>
    </source>
</evidence>
<evidence type="ECO:0000256" key="7">
    <source>
        <dbReference type="ARBA" id="ARBA00022927"/>
    </source>
</evidence>
<dbReference type="GO" id="GO:0008320">
    <property type="term" value="F:protein transmembrane transporter activity"/>
    <property type="evidence" value="ECO:0007669"/>
    <property type="project" value="InterPro"/>
</dbReference>
<dbReference type="Gene3D" id="1.20.5.820">
    <property type="entry name" value="Preprotein translocase SecE subunit"/>
    <property type="match status" value="1"/>
</dbReference>
<dbReference type="GO" id="GO:0006605">
    <property type="term" value="P:protein targeting"/>
    <property type="evidence" value="ECO:0007669"/>
    <property type="project" value="InterPro"/>
</dbReference>
<dbReference type="FunFam" id="1.20.5.820:FF:000001">
    <property type="entry name" value="Transport protein Sec61 subunit gamma"/>
    <property type="match status" value="1"/>
</dbReference>
<dbReference type="OrthoDB" id="2401875at2759"/>
<evidence type="ECO:0000313" key="14">
    <source>
        <dbReference type="Proteomes" id="UP000245341"/>
    </source>
</evidence>
<keyword evidence="8 13" id="KW-1133">Transmembrane helix</keyword>
<evidence type="ECO:0000256" key="4">
    <source>
        <dbReference type="ARBA" id="ARBA00022448"/>
    </source>
</evidence>
<keyword evidence="6" id="KW-0256">Endoplasmic reticulum</keyword>
<dbReference type="InterPro" id="IPR023391">
    <property type="entry name" value="Prot_translocase_SecE_dom_sf"/>
</dbReference>
<evidence type="ECO:0000256" key="13">
    <source>
        <dbReference type="SAM" id="Phobius"/>
    </source>
</evidence>
<keyword evidence="7" id="KW-0653">Protein transport</keyword>
<evidence type="ECO:0000313" key="15">
    <source>
        <dbReference type="RefSeq" id="XP_006743425.1"/>
    </source>
</evidence>
<evidence type="ECO:0000256" key="1">
    <source>
        <dbReference type="ARBA" id="ARBA00004389"/>
    </source>
</evidence>
<evidence type="ECO:0000256" key="10">
    <source>
        <dbReference type="ARBA" id="ARBA00023136"/>
    </source>
</evidence>
<comment type="function">
    <text evidence="12">Component of SEC61 channel-forming translocon complex that mediates transport of signal peptide-containing precursor polypeptides across the endoplasmic reticulum (ER). Forms a ribosome receptor and a gated pore in the ER membrane, both functions required for cotranslational translocation of nascent polypeptides. The SEC61 channel is also involved in ER membrane insertion of transmembrane proteins: it mediates membrane insertion of the first few transmembrane segments of proteins, while insertion of subsequent transmembrane regions of multi-pass membrane proteins is mediated by the multi-pass translocon (MPT) complex. The SEC61 channel cooperates with the translocating protein TRAM1 to import nascent proteins into the ER.</text>
</comment>
<protein>
    <recommendedName>
        <fullName evidence="3">Protein transport protein Sec61 subunit gamma</fullName>
    </recommendedName>
</protein>
<dbReference type="RefSeq" id="XP_006743425.1">
    <property type="nucleotide sequence ID" value="XM_006743362.2"/>
</dbReference>
<dbReference type="Pfam" id="PF00584">
    <property type="entry name" value="SecE"/>
    <property type="match status" value="1"/>
</dbReference>
<comment type="subunit">
    <text evidence="11">The SEC61 channel-forming translocon complex consists of channel-forming core components SEC61A1, SEC61B and SEC61G and different auxiliary components such as SEC62 and SEC63. The SEC61 channel associates with the multi-pass translocon (MPT) complex.</text>
</comment>
<comment type="similarity">
    <text evidence="2">Belongs to the SecE/SEC61-gamma family.</text>
</comment>
<dbReference type="InterPro" id="IPR001901">
    <property type="entry name" value="Translocase_SecE/Sec61-g"/>
</dbReference>
<dbReference type="GO" id="GO:0006886">
    <property type="term" value="P:intracellular protein transport"/>
    <property type="evidence" value="ECO:0007669"/>
    <property type="project" value="InterPro"/>
</dbReference>
<evidence type="ECO:0000256" key="3">
    <source>
        <dbReference type="ARBA" id="ARBA00018528"/>
    </source>
</evidence>
<dbReference type="InterPro" id="IPR008158">
    <property type="entry name" value="Translocase_Sec61-g"/>
</dbReference>
<evidence type="ECO:0000256" key="11">
    <source>
        <dbReference type="ARBA" id="ARBA00046516"/>
    </source>
</evidence>
<keyword evidence="14" id="KW-1185">Reference proteome</keyword>
<comment type="subcellular location">
    <subcellularLocation>
        <location evidence="1">Endoplasmic reticulum membrane</location>
        <topology evidence="1">Single-pass membrane protein</topology>
    </subcellularLocation>
</comment>
<dbReference type="PANTHER" id="PTHR12309">
    <property type="entry name" value="SEC61 GAMMA SUBUNIT"/>
    <property type="match status" value="1"/>
</dbReference>
<dbReference type="NCBIfam" id="TIGR00327">
    <property type="entry name" value="secE_euk_arch"/>
    <property type="match status" value="1"/>
</dbReference>
<keyword evidence="10 13" id="KW-0472">Membrane</keyword>
<dbReference type="STRING" id="9713.A0A2U3YI73"/>
<dbReference type="AlphaFoldDB" id="A0A2U3YI73"/>
<keyword evidence="4" id="KW-0813">Transport</keyword>
<evidence type="ECO:0000256" key="6">
    <source>
        <dbReference type="ARBA" id="ARBA00022824"/>
    </source>
</evidence>
<name>A0A2U3YI73_LEPWE</name>
<gene>
    <name evidence="15" type="primary">LOC102728044</name>
</gene>
<evidence type="ECO:0000256" key="8">
    <source>
        <dbReference type="ARBA" id="ARBA00022989"/>
    </source>
</evidence>
<dbReference type="GeneID" id="102728044"/>
<dbReference type="PROSITE" id="PS01067">
    <property type="entry name" value="SECE_SEC61G"/>
    <property type="match status" value="1"/>
</dbReference>
<organism evidence="14 15">
    <name type="scientific">Leptonychotes weddellii</name>
    <name type="common">Weddell seal</name>
    <name type="synonym">Otaria weddellii</name>
    <dbReference type="NCBI Taxonomy" id="9713"/>
    <lineage>
        <taxon>Eukaryota</taxon>
        <taxon>Metazoa</taxon>
        <taxon>Chordata</taxon>
        <taxon>Craniata</taxon>
        <taxon>Vertebrata</taxon>
        <taxon>Euteleostomi</taxon>
        <taxon>Mammalia</taxon>
        <taxon>Eutheria</taxon>
        <taxon>Laurasiatheria</taxon>
        <taxon>Carnivora</taxon>
        <taxon>Caniformia</taxon>
        <taxon>Pinnipedia</taxon>
        <taxon>Phocidae</taxon>
        <taxon>Monachinae</taxon>
        <taxon>Lobodontini</taxon>
        <taxon>Leptonychotes</taxon>
    </lineage>
</organism>
<keyword evidence="9" id="KW-0811">Translocation</keyword>
<evidence type="ECO:0000256" key="12">
    <source>
        <dbReference type="ARBA" id="ARBA00056173"/>
    </source>
</evidence>
<dbReference type="Proteomes" id="UP000245341">
    <property type="component" value="Unplaced"/>
</dbReference>
<dbReference type="KEGG" id="lww:102728044"/>
<evidence type="ECO:0000256" key="2">
    <source>
        <dbReference type="ARBA" id="ARBA00008274"/>
    </source>
</evidence>
<dbReference type="HAMAP" id="MF_00422">
    <property type="entry name" value="SecE"/>
    <property type="match status" value="1"/>
</dbReference>